<dbReference type="Pfam" id="PF04255">
    <property type="entry name" value="DUF433"/>
    <property type="match status" value="1"/>
</dbReference>
<dbReference type="InterPro" id="IPR007367">
    <property type="entry name" value="DUF433"/>
</dbReference>
<dbReference type="RefSeq" id="WP_051232827.1">
    <property type="nucleotide sequence ID" value="NZ_AUII01000008.1"/>
</dbReference>
<reference evidence="1 2" key="1">
    <citation type="submission" date="2019-07" db="EMBL/GenBank/DDBJ databases">
        <title>Whole genome shotgun sequence of Pseudonocardia asaccharolytica NBRC 16224.</title>
        <authorList>
            <person name="Hosoyama A."/>
            <person name="Uohara A."/>
            <person name="Ohji S."/>
            <person name="Ichikawa N."/>
        </authorList>
    </citation>
    <scope>NUCLEOTIDE SEQUENCE [LARGE SCALE GENOMIC DNA]</scope>
    <source>
        <strain evidence="1 2">NBRC 16224</strain>
    </source>
</reference>
<dbReference type="InterPro" id="IPR036388">
    <property type="entry name" value="WH-like_DNA-bd_sf"/>
</dbReference>
<organism evidence="1 2">
    <name type="scientific">Pseudonocardia asaccharolytica DSM 44247 = NBRC 16224</name>
    <dbReference type="NCBI Taxonomy" id="1123024"/>
    <lineage>
        <taxon>Bacteria</taxon>
        <taxon>Bacillati</taxon>
        <taxon>Actinomycetota</taxon>
        <taxon>Actinomycetes</taxon>
        <taxon>Pseudonocardiales</taxon>
        <taxon>Pseudonocardiaceae</taxon>
        <taxon>Pseudonocardia</taxon>
    </lineage>
</organism>
<comment type="caution">
    <text evidence="1">The sequence shown here is derived from an EMBL/GenBank/DDBJ whole genome shotgun (WGS) entry which is preliminary data.</text>
</comment>
<dbReference type="Gene3D" id="1.10.10.10">
    <property type="entry name" value="Winged helix-like DNA-binding domain superfamily/Winged helix DNA-binding domain"/>
    <property type="match status" value="1"/>
</dbReference>
<sequence length="203" mass="22905">MPLSTLHYWLEGGERRSKVYPPVIRQAPTGRHAPVMWAEFIEAGLLRSYRRNGILMAELRAFIDLLRSRYEVPYPLADRRPYISGRELVLEAQEEAKLDPDFWLIAPVRGQILLLPASDAFLRKVTWDGDVAASWRPHDDPASPVQIDPELRHGRPAVGGISTAVIQEHDEAGEDPEDIADDFGLSVDQVRWALAYETSIRAA</sequence>
<dbReference type="STRING" id="1123024.GCA_000423625_02347"/>
<evidence type="ECO:0000313" key="2">
    <source>
        <dbReference type="Proteomes" id="UP000321328"/>
    </source>
</evidence>
<dbReference type="Proteomes" id="UP000321328">
    <property type="component" value="Unassembled WGS sequence"/>
</dbReference>
<evidence type="ECO:0008006" key="3">
    <source>
        <dbReference type="Google" id="ProtNLM"/>
    </source>
</evidence>
<dbReference type="EMBL" id="BJVI01000004">
    <property type="protein sequence ID" value="GEL16930.1"/>
    <property type="molecule type" value="Genomic_DNA"/>
</dbReference>
<accession>A0A511CWI4</accession>
<dbReference type="SUPFAM" id="SSF46689">
    <property type="entry name" value="Homeodomain-like"/>
    <property type="match status" value="1"/>
</dbReference>
<dbReference type="OrthoDB" id="3699668at2"/>
<dbReference type="InterPro" id="IPR009057">
    <property type="entry name" value="Homeodomain-like_sf"/>
</dbReference>
<proteinExistence type="predicted"/>
<keyword evidence="2" id="KW-1185">Reference proteome</keyword>
<dbReference type="AlphaFoldDB" id="A0A511CWI4"/>
<protein>
    <recommendedName>
        <fullName evidence="3">DUF433 domain-containing protein</fullName>
    </recommendedName>
</protein>
<evidence type="ECO:0000313" key="1">
    <source>
        <dbReference type="EMBL" id="GEL16930.1"/>
    </source>
</evidence>
<name>A0A511CWI4_9PSEU</name>
<gene>
    <name evidence="1" type="ORF">PA7_07670</name>
</gene>